<gene>
    <name evidence="2" type="ORF">METZ01_LOCUS255660</name>
</gene>
<sequence>MKDEIATFSRYEFKYFLPELIATSIESEISHFMSLDSHVSEELDRSYFVRSQYFENDLYTNFYEKVDGMRERHKYRIRTYGKAPSNDNPIFLEKKGRKLERTMKGRIKIENYHLEMIYKRDFDVLLNKFEGHSFIEGFIFDCYRKKLKPMVIVDYLRSPYVSEYDTNFRLTFDRNIRVSLPYGENSIFSDPKYQYWQDVNAGFCTLEV</sequence>
<protein>
    <recommendedName>
        <fullName evidence="1">VTC domain-containing protein</fullName>
    </recommendedName>
</protein>
<organism evidence="2">
    <name type="scientific">marine metagenome</name>
    <dbReference type="NCBI Taxonomy" id="408172"/>
    <lineage>
        <taxon>unclassified sequences</taxon>
        <taxon>metagenomes</taxon>
        <taxon>ecological metagenomes</taxon>
    </lineage>
</organism>
<dbReference type="Pfam" id="PF09359">
    <property type="entry name" value="VTC"/>
    <property type="match status" value="1"/>
</dbReference>
<feature type="non-terminal residue" evidence="2">
    <location>
        <position position="208"/>
    </location>
</feature>
<dbReference type="GO" id="GO:0006799">
    <property type="term" value="P:polyphosphate biosynthetic process"/>
    <property type="evidence" value="ECO:0007669"/>
    <property type="project" value="UniProtKB-ARBA"/>
</dbReference>
<reference evidence="2" key="1">
    <citation type="submission" date="2018-05" db="EMBL/GenBank/DDBJ databases">
        <authorList>
            <person name="Lanie J.A."/>
            <person name="Ng W.-L."/>
            <person name="Kazmierczak K.M."/>
            <person name="Andrzejewski T.M."/>
            <person name="Davidsen T.M."/>
            <person name="Wayne K.J."/>
            <person name="Tettelin H."/>
            <person name="Glass J.I."/>
            <person name="Rusch D."/>
            <person name="Podicherti R."/>
            <person name="Tsui H.-C.T."/>
            <person name="Winkler M.E."/>
        </authorList>
    </citation>
    <scope>NUCLEOTIDE SEQUENCE</scope>
</reference>
<evidence type="ECO:0000259" key="1">
    <source>
        <dbReference type="Pfam" id="PF09359"/>
    </source>
</evidence>
<dbReference type="InterPro" id="IPR018966">
    <property type="entry name" value="VTC_domain"/>
</dbReference>
<name>A0A382IT56_9ZZZZ</name>
<dbReference type="EMBL" id="UINC01069436">
    <property type="protein sequence ID" value="SVC02806.1"/>
    <property type="molecule type" value="Genomic_DNA"/>
</dbReference>
<evidence type="ECO:0000313" key="2">
    <source>
        <dbReference type="EMBL" id="SVC02806.1"/>
    </source>
</evidence>
<feature type="domain" description="VTC" evidence="1">
    <location>
        <begin position="10"/>
        <end position="180"/>
    </location>
</feature>
<proteinExistence type="predicted"/>
<dbReference type="InterPro" id="IPR042267">
    <property type="entry name" value="VTC_sf"/>
</dbReference>
<accession>A0A382IT56</accession>
<dbReference type="AlphaFoldDB" id="A0A382IT56"/>
<dbReference type="Gene3D" id="3.20.100.30">
    <property type="entry name" value="VTC, catalytic tunnel domain"/>
    <property type="match status" value="1"/>
</dbReference>